<dbReference type="Pfam" id="PF05257">
    <property type="entry name" value="CHAP"/>
    <property type="match status" value="1"/>
</dbReference>
<dbReference type="AlphaFoldDB" id="A0A6F8NYH2"/>
<protein>
    <recommendedName>
        <fullName evidence="2">Peptidase C51 domain-containing protein</fullName>
    </recommendedName>
</protein>
<evidence type="ECO:0000259" key="2">
    <source>
        <dbReference type="PROSITE" id="PS50911"/>
    </source>
</evidence>
<reference evidence="3" key="1">
    <citation type="submission" date="2018-03" db="EMBL/GenBank/DDBJ databases">
        <title>Tn1546-ermB-carrying plasmid.</title>
        <authorList>
            <person name="Wan TW."/>
        </authorList>
    </citation>
    <scope>NUCLEOTIDE SEQUENCE</scope>
    <source>
        <strain evidence="3">NTUH_3874</strain>
        <plasmid evidence="3">pNTUH_3874</plasmid>
    </source>
</reference>
<geneLocation type="plasmid" evidence="3">
    <name>pNTUH_3874</name>
</geneLocation>
<evidence type="ECO:0000256" key="1">
    <source>
        <dbReference type="SAM" id="MobiDB-lite"/>
    </source>
</evidence>
<dbReference type="InterPro" id="IPR038765">
    <property type="entry name" value="Papain-like_cys_pep_sf"/>
</dbReference>
<evidence type="ECO:0000313" key="3">
    <source>
        <dbReference type="EMBL" id="BBD49675.1"/>
    </source>
</evidence>
<proteinExistence type="predicted"/>
<feature type="domain" description="Peptidase C51" evidence="2">
    <location>
        <begin position="84"/>
        <end position="213"/>
    </location>
</feature>
<dbReference type="Gene3D" id="3.90.1720.10">
    <property type="entry name" value="endopeptidase domain like (from Nostoc punctiforme)"/>
    <property type="match status" value="1"/>
</dbReference>
<dbReference type="SUPFAM" id="SSF54001">
    <property type="entry name" value="Cysteine proteinases"/>
    <property type="match status" value="1"/>
</dbReference>
<dbReference type="RefSeq" id="WP_181695935.1">
    <property type="nucleotide sequence ID" value="NZ_LC377538.1"/>
</dbReference>
<feature type="region of interest" description="Disordered" evidence="1">
    <location>
        <begin position="1"/>
        <end position="31"/>
    </location>
</feature>
<dbReference type="InterPro" id="IPR007921">
    <property type="entry name" value="CHAP_dom"/>
</dbReference>
<keyword evidence="3" id="KW-0614">Plasmid</keyword>
<sequence>MGMVKPTLGKYRNPLSATAKKLKKDGANESPQKAIRTYNHSDQYVSDVMKHYNAYKDNVKWVKAGIKDPDKLGKTQGGTSGGGDIEDFKGDLPKPDKSKYGVTYPYGQCTWYAYERRKELNLPVETSFGNGGDWGSNAKAQGYKVNHEPKAGALASFPHGTFGSPAEYGHIAVIEKVKKDGSFIVSESNVKGLGVISYREFKAKDAETLNIIHGK</sequence>
<name>A0A6F8NYH2_STAAU</name>
<feature type="region of interest" description="Disordered" evidence="1">
    <location>
        <begin position="68"/>
        <end position="92"/>
    </location>
</feature>
<organism evidence="3">
    <name type="scientific">Staphylococcus aureus</name>
    <dbReference type="NCBI Taxonomy" id="1280"/>
    <lineage>
        <taxon>Bacteria</taxon>
        <taxon>Bacillati</taxon>
        <taxon>Bacillota</taxon>
        <taxon>Bacilli</taxon>
        <taxon>Bacillales</taxon>
        <taxon>Staphylococcaceae</taxon>
        <taxon>Staphylococcus</taxon>
    </lineage>
</organism>
<accession>A0A6F8NYH2</accession>
<dbReference type="PROSITE" id="PS50911">
    <property type="entry name" value="CHAP"/>
    <property type="match status" value="1"/>
</dbReference>
<dbReference type="EMBL" id="LC377538">
    <property type="protein sequence ID" value="BBD49675.1"/>
    <property type="molecule type" value="Genomic_DNA"/>
</dbReference>